<feature type="transmembrane region" description="Helical" evidence="10">
    <location>
        <begin position="422"/>
        <end position="443"/>
    </location>
</feature>
<dbReference type="SUPFAM" id="SSF56112">
    <property type="entry name" value="Protein kinase-like (PK-like)"/>
    <property type="match status" value="1"/>
</dbReference>
<feature type="region of interest" description="Disordered" evidence="9">
    <location>
        <begin position="539"/>
        <end position="558"/>
    </location>
</feature>
<evidence type="ECO:0000256" key="4">
    <source>
        <dbReference type="ARBA" id="ARBA00022741"/>
    </source>
</evidence>
<dbReference type="PANTHER" id="PTHR43289">
    <property type="entry name" value="MITOGEN-ACTIVATED PROTEIN KINASE KINASE KINASE 20-RELATED"/>
    <property type="match status" value="1"/>
</dbReference>
<keyword evidence="14" id="KW-1185">Reference proteome</keyword>
<dbReference type="CDD" id="cd14014">
    <property type="entry name" value="STKc_PknB_like"/>
    <property type="match status" value="1"/>
</dbReference>
<evidence type="ECO:0000256" key="10">
    <source>
        <dbReference type="SAM" id="Phobius"/>
    </source>
</evidence>
<name>A0ABP4H657_9ACTN</name>
<protein>
    <recommendedName>
        <fullName evidence="1">non-specific serine/threonine protein kinase</fullName>
        <ecNumber evidence="1">2.7.11.1</ecNumber>
    </recommendedName>
</protein>
<comment type="caution">
    <text evidence="13">The sequence shown here is derived from an EMBL/GenBank/DDBJ whole genome shotgun (WGS) entry which is preliminary data.</text>
</comment>
<evidence type="ECO:0000256" key="6">
    <source>
        <dbReference type="ARBA" id="ARBA00022840"/>
    </source>
</evidence>
<dbReference type="InterPro" id="IPR005543">
    <property type="entry name" value="PASTA_dom"/>
</dbReference>
<keyword evidence="5 13" id="KW-0418">Kinase</keyword>
<dbReference type="SMART" id="SM00740">
    <property type="entry name" value="PASTA"/>
    <property type="match status" value="4"/>
</dbReference>
<evidence type="ECO:0000256" key="7">
    <source>
        <dbReference type="ARBA" id="ARBA00047899"/>
    </source>
</evidence>
<gene>
    <name evidence="13" type="primary">pknB_1</name>
    <name evidence="13" type="ORF">GCM10009665_47990</name>
</gene>
<keyword evidence="3" id="KW-0808">Transferase</keyword>
<keyword evidence="10" id="KW-0472">Membrane</keyword>
<evidence type="ECO:0000259" key="12">
    <source>
        <dbReference type="PROSITE" id="PS51178"/>
    </source>
</evidence>
<dbReference type="EMBL" id="BAAALF010000096">
    <property type="protein sequence ID" value="GAA1251684.1"/>
    <property type="molecule type" value="Genomic_DNA"/>
</dbReference>
<accession>A0ABP4H657</accession>
<dbReference type="PANTHER" id="PTHR43289:SF34">
    <property type="entry name" value="SERINE_THREONINE-PROTEIN KINASE YBDM-RELATED"/>
    <property type="match status" value="1"/>
</dbReference>
<dbReference type="SMART" id="SM00220">
    <property type="entry name" value="S_TKc"/>
    <property type="match status" value="1"/>
</dbReference>
<evidence type="ECO:0000256" key="2">
    <source>
        <dbReference type="ARBA" id="ARBA00022527"/>
    </source>
</evidence>
<dbReference type="NCBIfam" id="NF033483">
    <property type="entry name" value="PknB_PASTA_kin"/>
    <property type="match status" value="1"/>
</dbReference>
<keyword evidence="6" id="KW-0067">ATP-binding</keyword>
<feature type="domain" description="PASTA" evidence="12">
    <location>
        <begin position="647"/>
        <end position="709"/>
    </location>
</feature>
<dbReference type="Gene3D" id="1.10.510.10">
    <property type="entry name" value="Transferase(Phosphotransferase) domain 1"/>
    <property type="match status" value="1"/>
</dbReference>
<dbReference type="EC" id="2.7.11.1" evidence="1"/>
<dbReference type="PROSITE" id="PS50011">
    <property type="entry name" value="PROTEIN_KINASE_DOM"/>
    <property type="match status" value="1"/>
</dbReference>
<evidence type="ECO:0000259" key="11">
    <source>
        <dbReference type="PROSITE" id="PS50011"/>
    </source>
</evidence>
<dbReference type="InterPro" id="IPR000719">
    <property type="entry name" value="Prot_kinase_dom"/>
</dbReference>
<evidence type="ECO:0000256" key="1">
    <source>
        <dbReference type="ARBA" id="ARBA00012513"/>
    </source>
</evidence>
<feature type="domain" description="PASTA" evidence="12">
    <location>
        <begin position="580"/>
        <end position="646"/>
    </location>
</feature>
<reference evidence="14" key="1">
    <citation type="journal article" date="2019" name="Int. J. Syst. Evol. Microbiol.">
        <title>The Global Catalogue of Microorganisms (GCM) 10K type strain sequencing project: providing services to taxonomists for standard genome sequencing and annotation.</title>
        <authorList>
            <consortium name="The Broad Institute Genomics Platform"/>
            <consortium name="The Broad Institute Genome Sequencing Center for Infectious Disease"/>
            <person name="Wu L."/>
            <person name="Ma J."/>
        </authorList>
    </citation>
    <scope>NUCLEOTIDE SEQUENCE [LARGE SCALE GENOMIC DNA]</scope>
    <source>
        <strain evidence="14">JCM 13004</strain>
    </source>
</reference>
<evidence type="ECO:0000313" key="13">
    <source>
        <dbReference type="EMBL" id="GAA1251684.1"/>
    </source>
</evidence>
<feature type="domain" description="PASTA" evidence="12">
    <location>
        <begin position="445"/>
        <end position="511"/>
    </location>
</feature>
<dbReference type="InterPro" id="IPR011009">
    <property type="entry name" value="Kinase-like_dom_sf"/>
</dbReference>
<sequence>MRVTQPCSGHPYTPLVDTTLNDPLLGTLLDGRYRVEQRIAVGGMATVYRGTDTRLDRVLALKVMHPALAGDAGFTDRFIREAKAVARLSHANVVNVFDQGADRGVVFLAMEYVPGRTLRDVLRDRGALSVRAALDVLEPVLAALGAAHRAGLVHRDVKPENVLITDGGLVKVTDFGLVRLLSDADSAVTSTTTPGLIMGTVSYLAPEQIQPAGGTDQRVDVYAAGIMLYELLTGAKPYVGDNPLQVIYRHLHEDMPAPSAAVPNLAPELDAIVAAATARDPQYRPWDAVELLATLQRVRRGLTPAQLDAEPPASTRQTPRFATNEATSVLPGAQPDAAPPAGGPANSGPPSGVVERTSVLASPLEPTAPLGPDSTLNLRKPAGGPNAPALPPPGLVTQPRPYHEPPARSRQARTTSRRSRRALVWGSVLGAVLLVVAVASYFLSGAVYATVPSVLGQSQAQAVSTLNGSGLQGNFVQGFSETVPAGQVISTDPGVGQRVRKSDGVKVTLSKGPERIAVPDLAGRPLDQARQQLTTARLTPGTTSEDFSPTVPQGSVISSSPAAGQQLAVNAPVSLVVSKGAAPIAVPDTTGQPVAQAQSTLTGAGFKTALATDQAFSDTVPSGSVASQDVNGTATPGSTVTLTLSKGPQPVPVPNVTGLNESDATKALTAAGFKVKSTGLNFFGLSNVSQQTPTAGTLTPKGSTVTIKF</sequence>
<evidence type="ECO:0000256" key="3">
    <source>
        <dbReference type="ARBA" id="ARBA00022679"/>
    </source>
</evidence>
<keyword evidence="2" id="KW-0723">Serine/threonine-protein kinase</keyword>
<comment type="catalytic activity">
    <reaction evidence="8">
        <text>L-seryl-[protein] + ATP = O-phospho-L-seryl-[protein] + ADP + H(+)</text>
        <dbReference type="Rhea" id="RHEA:17989"/>
        <dbReference type="Rhea" id="RHEA-COMP:9863"/>
        <dbReference type="Rhea" id="RHEA-COMP:11604"/>
        <dbReference type="ChEBI" id="CHEBI:15378"/>
        <dbReference type="ChEBI" id="CHEBI:29999"/>
        <dbReference type="ChEBI" id="CHEBI:30616"/>
        <dbReference type="ChEBI" id="CHEBI:83421"/>
        <dbReference type="ChEBI" id="CHEBI:456216"/>
        <dbReference type="EC" id="2.7.11.1"/>
    </reaction>
</comment>
<feature type="domain" description="PASTA" evidence="12">
    <location>
        <begin position="512"/>
        <end position="579"/>
    </location>
</feature>
<evidence type="ECO:0000313" key="14">
    <source>
        <dbReference type="Proteomes" id="UP001500037"/>
    </source>
</evidence>
<comment type="catalytic activity">
    <reaction evidence="7">
        <text>L-threonyl-[protein] + ATP = O-phospho-L-threonyl-[protein] + ADP + H(+)</text>
        <dbReference type="Rhea" id="RHEA:46608"/>
        <dbReference type="Rhea" id="RHEA-COMP:11060"/>
        <dbReference type="Rhea" id="RHEA-COMP:11605"/>
        <dbReference type="ChEBI" id="CHEBI:15378"/>
        <dbReference type="ChEBI" id="CHEBI:30013"/>
        <dbReference type="ChEBI" id="CHEBI:30616"/>
        <dbReference type="ChEBI" id="CHEBI:61977"/>
        <dbReference type="ChEBI" id="CHEBI:456216"/>
        <dbReference type="EC" id="2.7.11.1"/>
    </reaction>
</comment>
<feature type="region of interest" description="Disordered" evidence="9">
    <location>
        <begin position="330"/>
        <end position="417"/>
    </location>
</feature>
<dbReference type="PROSITE" id="PS00108">
    <property type="entry name" value="PROTEIN_KINASE_ST"/>
    <property type="match status" value="1"/>
</dbReference>
<dbReference type="GO" id="GO:0016301">
    <property type="term" value="F:kinase activity"/>
    <property type="evidence" value="ECO:0007669"/>
    <property type="project" value="UniProtKB-KW"/>
</dbReference>
<proteinExistence type="predicted"/>
<dbReference type="Proteomes" id="UP001500037">
    <property type="component" value="Unassembled WGS sequence"/>
</dbReference>
<feature type="domain" description="Protein kinase" evidence="11">
    <location>
        <begin position="33"/>
        <end position="295"/>
    </location>
</feature>
<dbReference type="CDD" id="cd06577">
    <property type="entry name" value="PASTA_pknB"/>
    <property type="match status" value="4"/>
</dbReference>
<organism evidence="13 14">
    <name type="scientific">Kitasatospora nipponensis</name>
    <dbReference type="NCBI Taxonomy" id="258049"/>
    <lineage>
        <taxon>Bacteria</taxon>
        <taxon>Bacillati</taxon>
        <taxon>Actinomycetota</taxon>
        <taxon>Actinomycetes</taxon>
        <taxon>Kitasatosporales</taxon>
        <taxon>Streptomycetaceae</taxon>
        <taxon>Kitasatospora</taxon>
    </lineage>
</organism>
<evidence type="ECO:0000256" key="9">
    <source>
        <dbReference type="SAM" id="MobiDB-lite"/>
    </source>
</evidence>
<keyword evidence="10" id="KW-1133">Transmembrane helix</keyword>
<dbReference type="Pfam" id="PF03793">
    <property type="entry name" value="PASTA"/>
    <property type="match status" value="4"/>
</dbReference>
<feature type="compositionally biased region" description="Low complexity" evidence="9">
    <location>
        <begin position="343"/>
        <end position="352"/>
    </location>
</feature>
<dbReference type="PROSITE" id="PS51178">
    <property type="entry name" value="PASTA"/>
    <property type="match status" value="4"/>
</dbReference>
<keyword evidence="4" id="KW-0547">Nucleotide-binding</keyword>
<dbReference type="Gene3D" id="3.30.200.20">
    <property type="entry name" value="Phosphorylase Kinase, domain 1"/>
    <property type="match status" value="1"/>
</dbReference>
<evidence type="ECO:0000256" key="8">
    <source>
        <dbReference type="ARBA" id="ARBA00048679"/>
    </source>
</evidence>
<keyword evidence="10" id="KW-0812">Transmembrane</keyword>
<dbReference type="Gene3D" id="3.30.10.20">
    <property type="match status" value="4"/>
</dbReference>
<dbReference type="Pfam" id="PF00069">
    <property type="entry name" value="Pkinase"/>
    <property type="match status" value="1"/>
</dbReference>
<dbReference type="InterPro" id="IPR008271">
    <property type="entry name" value="Ser/Thr_kinase_AS"/>
</dbReference>
<evidence type="ECO:0000256" key="5">
    <source>
        <dbReference type="ARBA" id="ARBA00022777"/>
    </source>
</evidence>